<reference evidence="7" key="1">
    <citation type="journal article" date="2020" name="MBio">
        <title>Horizontal gene transfer to a defensive symbiont with a reduced genome amongst a multipartite beetle microbiome.</title>
        <authorList>
            <person name="Waterworth S.C."/>
            <person name="Florez L.V."/>
            <person name="Rees E.R."/>
            <person name="Hertweck C."/>
            <person name="Kaltenpoth M."/>
            <person name="Kwan J.C."/>
        </authorList>
    </citation>
    <scope>NUCLEOTIDE SEQUENCE [LARGE SCALE GENOMIC DNA]</scope>
</reference>
<comment type="similarity">
    <text evidence="2">Belongs to the bacterial solute-binding protein 5 family.</text>
</comment>
<dbReference type="InterPro" id="IPR039424">
    <property type="entry name" value="SBP_5"/>
</dbReference>
<dbReference type="Proteomes" id="UP000490535">
    <property type="component" value="Unassembled WGS sequence"/>
</dbReference>
<dbReference type="PIRSF" id="PIRSF002741">
    <property type="entry name" value="MppA"/>
    <property type="match status" value="1"/>
</dbReference>
<dbReference type="Gene3D" id="3.40.190.10">
    <property type="entry name" value="Periplasmic binding protein-like II"/>
    <property type="match status" value="1"/>
</dbReference>
<dbReference type="PANTHER" id="PTHR30290">
    <property type="entry name" value="PERIPLASMIC BINDING COMPONENT OF ABC TRANSPORTER"/>
    <property type="match status" value="1"/>
</dbReference>
<dbReference type="SUPFAM" id="SSF53850">
    <property type="entry name" value="Periplasmic binding protein-like II"/>
    <property type="match status" value="1"/>
</dbReference>
<accession>A0A833URF3</accession>
<dbReference type="GO" id="GO:1904680">
    <property type="term" value="F:peptide transmembrane transporter activity"/>
    <property type="evidence" value="ECO:0007669"/>
    <property type="project" value="TreeGrafter"/>
</dbReference>
<dbReference type="CDD" id="cd08505">
    <property type="entry name" value="PBP2_NikA_DppA_OppA_like_18"/>
    <property type="match status" value="1"/>
</dbReference>
<comment type="caution">
    <text evidence="6">The sequence shown here is derived from an EMBL/GenBank/DDBJ whole genome shotgun (WGS) entry which is preliminary data.</text>
</comment>
<dbReference type="Pfam" id="PF00496">
    <property type="entry name" value="SBP_bac_5"/>
    <property type="match status" value="1"/>
</dbReference>
<keyword evidence="3" id="KW-0813">Transport</keyword>
<name>A0A833URF3_ACIBZ</name>
<dbReference type="GO" id="GO:0015833">
    <property type="term" value="P:peptide transport"/>
    <property type="evidence" value="ECO:0007669"/>
    <property type="project" value="TreeGrafter"/>
</dbReference>
<dbReference type="PANTHER" id="PTHR30290:SF10">
    <property type="entry name" value="PERIPLASMIC OLIGOPEPTIDE-BINDING PROTEIN-RELATED"/>
    <property type="match status" value="1"/>
</dbReference>
<evidence type="ECO:0000313" key="7">
    <source>
        <dbReference type="Proteomes" id="UP000490535"/>
    </source>
</evidence>
<feature type="domain" description="Solute-binding protein family 5" evidence="5">
    <location>
        <begin position="97"/>
        <end position="528"/>
    </location>
</feature>
<sequence length="612" mass="69213">MNNASDAGVFIALIKNIGMNLESKLLRITLCAYAIGHGAMAIAKTPAQPNKILNLAFEAPDDGFDMVKTYNFYSGNIAEAIFEPLLKYDYLARPVVLVPNTAQALPKIEQDGKVYTFKIQPGIYFTDDPAFKGKRRELTAQDYIYSIQRISDPKNHSPTYSFIDGKIQGLTAVVAQAKKTGKFDYDMPISGLKALDKYTLQFTLTRADYNFPYILAYVTFSGAAREVVEFYTDRIGQHPVGTGPYQLSKYVPRSKIELVANPDYRGFIWNYKSTGTAWDNQVVKEMSGKKMPQVGKVKVSIIEEEQSRWLAFKSGQLDFDKLTSNAVPQALNGTQLKPELKQQGIKHFPNKDPEITYTIFNMKDPIVGGFGLDKIALRRAITLAYDQDEAIKQIYKGQAVRAEMLVPDSVQGHNPQYRSSVAYNPILANKLLDRFGYKKAKDGYRTLPNGQPLTLKYNTENSSSSVIHSELWKKNLDAIGIRVEFKVSNFADNLKEATQCKHMIWGSAWIADFPEGENFAQLLYGPNSGKGNLSCYQSKAYDSLYQQALTLPPQQRPPFYEKISRQIEADNPWIIHTTRIRNWLLQPQVQGYKAHPMMNTVWQYLDVQPIKK</sequence>
<evidence type="ECO:0000256" key="2">
    <source>
        <dbReference type="ARBA" id="ARBA00005695"/>
    </source>
</evidence>
<evidence type="ECO:0000259" key="5">
    <source>
        <dbReference type="Pfam" id="PF00496"/>
    </source>
</evidence>
<evidence type="ECO:0000256" key="1">
    <source>
        <dbReference type="ARBA" id="ARBA00004196"/>
    </source>
</evidence>
<keyword evidence="4" id="KW-0732">Signal</keyword>
<comment type="subcellular location">
    <subcellularLocation>
        <location evidence="1">Cell envelope</location>
    </subcellularLocation>
</comment>
<organism evidence="6 7">
    <name type="scientific">Acinetobacter bereziniae</name>
    <name type="common">Acinetobacter genomosp. 10</name>
    <dbReference type="NCBI Taxonomy" id="106648"/>
    <lineage>
        <taxon>Bacteria</taxon>
        <taxon>Pseudomonadati</taxon>
        <taxon>Pseudomonadota</taxon>
        <taxon>Gammaproteobacteria</taxon>
        <taxon>Moraxellales</taxon>
        <taxon>Moraxellaceae</taxon>
        <taxon>Acinetobacter</taxon>
    </lineage>
</organism>
<evidence type="ECO:0000256" key="3">
    <source>
        <dbReference type="ARBA" id="ARBA00022448"/>
    </source>
</evidence>
<dbReference type="InterPro" id="IPR000914">
    <property type="entry name" value="SBP_5_dom"/>
</dbReference>
<dbReference type="Gene3D" id="3.10.105.10">
    <property type="entry name" value="Dipeptide-binding Protein, Domain 3"/>
    <property type="match status" value="1"/>
</dbReference>
<evidence type="ECO:0000313" key="6">
    <source>
        <dbReference type="EMBL" id="KAF1026708.1"/>
    </source>
</evidence>
<evidence type="ECO:0000256" key="4">
    <source>
        <dbReference type="ARBA" id="ARBA00022729"/>
    </source>
</evidence>
<dbReference type="InterPro" id="IPR030678">
    <property type="entry name" value="Peptide/Ni-bd"/>
</dbReference>
<dbReference type="GO" id="GO:0030288">
    <property type="term" value="C:outer membrane-bounded periplasmic space"/>
    <property type="evidence" value="ECO:0007669"/>
    <property type="project" value="UniProtKB-ARBA"/>
</dbReference>
<dbReference type="AlphaFoldDB" id="A0A833URF3"/>
<proteinExistence type="inferred from homology"/>
<dbReference type="GO" id="GO:0043190">
    <property type="term" value="C:ATP-binding cassette (ABC) transporter complex"/>
    <property type="evidence" value="ECO:0007669"/>
    <property type="project" value="InterPro"/>
</dbReference>
<dbReference type="EMBL" id="WNDP01000019">
    <property type="protein sequence ID" value="KAF1026708.1"/>
    <property type="molecule type" value="Genomic_DNA"/>
</dbReference>
<gene>
    <name evidence="6" type="primary">oppA_1</name>
    <name evidence="6" type="ORF">GAK29_01127</name>
</gene>
<protein>
    <submittedName>
        <fullName evidence="6">Periplasmic oligopeptide-binding protein</fullName>
    </submittedName>
</protein>